<protein>
    <submittedName>
        <fullName evidence="2">Uncharacterized protein</fullName>
    </submittedName>
</protein>
<dbReference type="AlphaFoldDB" id="A0A948RWD2"/>
<sequence>MRRCPALLFIFLMLTFNLSCSEDGSTEPGGSNNGGDDYTLAETATIGPLGGTMATEDFSLTIPAGAFNLDVKLDLYVSSEADPFGDHGTTMSFRLEGLPDDYAEPLELSIKSEGSLSGDLAMGIGEEMLLPESDSTAVVYDLVTAEESSGYLVCTLPVDEAPPKANHKAGGKAVPTTKHRYYTGVFGYATYVRSDHFVICYPASYPAYIDLIVPLLEDSYDAILDQVGLHFPGYNFRKPLKVIIFQPAHELHAKIYFSQDQTGYVPVLYVDPLSLTQQNSPAVRLKVGHELLKAAQNLYIYAATNPPADPAYWWFHRSLRSWAEELFADDSNYTKPAGFDTNPMAAFGGLQAPGQGLVNGLKHSHGMSAVFKYLMTDPGFGPGGIFGVYYRMMTENVTSLDALDEKIESPLETWWPGFFKKYMDGELYAVNVDLFKDLESGAWDIQGPDDSPAEFYSRYGIGNYPDLSARIFSVGLTSYDFDDDDVIKFTATSPTVEQDFLTVLAYAWKPGDLLYIGHASALQIGDIPILTDAGYTDILAVVVNSDGVPPFTNTAEVDLLIELTTEAPLTHAQIAAGNIRCMYRDEYSDTPELNNDHEGHYWTGNIPVAIQASQTAENTWIGGWNRIVNEGEVYKGSVEIVLDETRDTILSVTVHTEYTDEVHEYEKVMDLSAKNIGRYSDYWQVEGDEIIANNEVTLESVEIGGTKTTSVLYITEGPDALIFVKLY</sequence>
<evidence type="ECO:0000256" key="1">
    <source>
        <dbReference type="SAM" id="SignalP"/>
    </source>
</evidence>
<name>A0A948RWD2_UNCEI</name>
<keyword evidence="1" id="KW-0732">Signal</keyword>
<proteinExistence type="predicted"/>
<comment type="caution">
    <text evidence="2">The sequence shown here is derived from an EMBL/GenBank/DDBJ whole genome shotgun (WGS) entry which is preliminary data.</text>
</comment>
<feature type="signal peptide" evidence="1">
    <location>
        <begin position="1"/>
        <end position="21"/>
    </location>
</feature>
<evidence type="ECO:0000313" key="2">
    <source>
        <dbReference type="EMBL" id="MBU2689479.1"/>
    </source>
</evidence>
<organism evidence="2 3">
    <name type="scientific">Eiseniibacteriota bacterium</name>
    <dbReference type="NCBI Taxonomy" id="2212470"/>
    <lineage>
        <taxon>Bacteria</taxon>
        <taxon>Candidatus Eiseniibacteriota</taxon>
    </lineage>
</organism>
<dbReference type="Proteomes" id="UP000777784">
    <property type="component" value="Unassembled WGS sequence"/>
</dbReference>
<dbReference type="EMBL" id="JAHJDP010000005">
    <property type="protein sequence ID" value="MBU2689479.1"/>
    <property type="molecule type" value="Genomic_DNA"/>
</dbReference>
<evidence type="ECO:0000313" key="3">
    <source>
        <dbReference type="Proteomes" id="UP000777784"/>
    </source>
</evidence>
<accession>A0A948RWD2</accession>
<gene>
    <name evidence="2" type="ORF">KJ970_01005</name>
</gene>
<feature type="chain" id="PRO_5037923866" evidence="1">
    <location>
        <begin position="22"/>
        <end position="727"/>
    </location>
</feature>
<reference evidence="2" key="1">
    <citation type="submission" date="2021-05" db="EMBL/GenBank/DDBJ databases">
        <title>Energy efficiency and biological interactions define the core microbiome of deep oligotrophic groundwater.</title>
        <authorList>
            <person name="Mehrshad M."/>
            <person name="Lopez-Fernandez M."/>
            <person name="Bell E."/>
            <person name="Bernier-Latmani R."/>
            <person name="Bertilsson S."/>
            <person name="Dopson M."/>
        </authorList>
    </citation>
    <scope>NUCLEOTIDE SEQUENCE</scope>
    <source>
        <strain evidence="2">Modern_marine.mb.64</strain>
    </source>
</reference>